<protein>
    <recommendedName>
        <fullName evidence="3">Lipoprotein</fullName>
    </recommendedName>
</protein>
<organism evidence="1 2">
    <name type="scientific">Leptospira interrogans serogroup Icterohaemorrhagiae serovar copenhageni (strain Fiocruz L1-130)</name>
    <dbReference type="NCBI Taxonomy" id="267671"/>
    <lineage>
        <taxon>Bacteria</taxon>
        <taxon>Pseudomonadati</taxon>
        <taxon>Spirochaetota</taxon>
        <taxon>Spirochaetia</taxon>
        <taxon>Leptospirales</taxon>
        <taxon>Leptospiraceae</taxon>
        <taxon>Leptospira</taxon>
    </lineage>
</organism>
<evidence type="ECO:0000313" key="2">
    <source>
        <dbReference type="Proteomes" id="UP000007037"/>
    </source>
</evidence>
<evidence type="ECO:0008006" key="3">
    <source>
        <dbReference type="Google" id="ProtNLM"/>
    </source>
</evidence>
<dbReference type="EMBL" id="AE016823">
    <property type="protein sequence ID" value="AAS70285.1"/>
    <property type="molecule type" value="Genomic_DNA"/>
</dbReference>
<proteinExistence type="predicted"/>
<accession>Q72RP8</accession>
<dbReference type="HOGENOM" id="CLU_1452773_0_0_12"/>
<dbReference type="KEGG" id="lic:LIC_11696"/>
<sequence>MENTMKKTMKMGVIFLVIFTLLSFCKNEQKQDLQDILGILLLKQNSQSEGESLGLTIAFSTRFKKPDGEILSCHEWTKAFLDKKALWNQSAQNFVKRMKEIYDYDMAYDIIDGSCAVPNKVAACNYEGFMGINEVVPNVYSYAGEREYFVPIWNSYNFAFGNSSSGKELCNNLQSFGHATHYKCFAPGQCWE</sequence>
<name>Q72RP8_LEPIC</name>
<gene>
    <name evidence="1" type="ordered locus">LIC_11696</name>
</gene>
<dbReference type="NCBIfam" id="NF033167">
    <property type="entry name" value="lipo_LIC11695"/>
    <property type="match status" value="1"/>
</dbReference>
<reference evidence="1 2" key="1">
    <citation type="journal article" date="2004" name="J. Bacteriol.">
        <title>Comparative genomics of two Leptospira interrogans serovars reveals novel insights into physiology and pathogenesis.</title>
        <authorList>
            <person name="Nascimento A.L."/>
            <person name="Ko A.I."/>
            <person name="Martins E.A."/>
            <person name="Monteiro-Vitorello C.B."/>
            <person name="Ho P.L."/>
            <person name="Haake D.A."/>
            <person name="Verjovski-Almeida S."/>
            <person name="Hartskeerl R.A."/>
            <person name="Marques M.V."/>
            <person name="Oliveira M.C."/>
            <person name="Menck C.F."/>
            <person name="Leite L.C."/>
            <person name="Carrer H."/>
            <person name="Coutinho L.L."/>
            <person name="Degrave W.M."/>
            <person name="Dellagostin O.A."/>
            <person name="El-Dorry H."/>
            <person name="Ferro E.S."/>
            <person name="Ferro M.I."/>
            <person name="Furlan L.R."/>
            <person name="Gamberini M."/>
            <person name="Giglioti E.A."/>
            <person name="Goes-Neto A."/>
            <person name="Goldman G.H."/>
            <person name="Goldman M.H."/>
            <person name="Harakava R."/>
            <person name="Jeronimo S.M."/>
            <person name="Junqueira-De-Azevedo I.L."/>
            <person name="Kimura E.T."/>
            <person name="Kuramae E.E."/>
            <person name="Lemos E.G."/>
            <person name="Lemos M.V."/>
            <person name="Marino C.L."/>
            <person name="Nunes L.R."/>
            <person name="De Oliveira R.C."/>
            <person name="Pereira G.G."/>
            <person name="Reis M.S."/>
            <person name="Schriefer A."/>
            <person name="Siqueira W.J."/>
            <person name="Sommer P."/>
            <person name="Tsai S.M."/>
            <person name="Simpson A.J."/>
            <person name="Ferro J.A."/>
            <person name="Camargo L.E."/>
            <person name="Kitajima J.P."/>
            <person name="Setubal J.C."/>
            <person name="Van Sluys M.A."/>
        </authorList>
    </citation>
    <scope>NUCLEOTIDE SEQUENCE [LARGE SCALE GENOMIC DNA]</scope>
    <source>
        <strain evidence="1 2">Fiocruz L1-130</strain>
    </source>
</reference>
<dbReference type="Proteomes" id="UP000007037">
    <property type="component" value="Chromosome I"/>
</dbReference>
<evidence type="ECO:0000313" key="1">
    <source>
        <dbReference type="EMBL" id="AAS70285.1"/>
    </source>
</evidence>
<dbReference type="AlphaFoldDB" id="Q72RP8"/>